<evidence type="ECO:0000256" key="1">
    <source>
        <dbReference type="SAM" id="SignalP"/>
    </source>
</evidence>
<sequence length="225" mass="25170">MNVLKLSTFFWALLIALAACEQEDAVQRSGFSSADPQSDFKAVSRSPGRDFEVLDLKPVATAKSGYHRIKQNKATGSTLYANIRDGKTVGYLIQKRGGHKTAYSPPNHGNGCPDLYVCIHPETGKYIFYDKCTTDDDDPCGRPVCSELVWCIHPETGDYILYDKCKTENPCEPSSPPLVIVSKRFKVNTFCPLTEYTWMIDPETGEYVLMNECSNTTQLFLPTGW</sequence>
<protein>
    <submittedName>
        <fullName evidence="2">Uncharacterized protein</fullName>
    </submittedName>
</protein>
<dbReference type="PROSITE" id="PS51257">
    <property type="entry name" value="PROKAR_LIPOPROTEIN"/>
    <property type="match status" value="1"/>
</dbReference>
<evidence type="ECO:0000313" key="2">
    <source>
        <dbReference type="EMBL" id="WKN37076.1"/>
    </source>
</evidence>
<gene>
    <name evidence="2" type="ORF">K4G66_32415</name>
</gene>
<name>A0AA49JEC2_9BACT</name>
<reference evidence="2" key="2">
    <citation type="journal article" date="2024" name="Antonie Van Leeuwenhoek">
        <title>Roseihalotalea indica gen. nov., sp. nov., a halophilic Bacteroidetes from mesopelagic Southwest Indian Ocean with higher carbohydrate metabolic potential.</title>
        <authorList>
            <person name="Chen B."/>
            <person name="Zhang M."/>
            <person name="Lin D."/>
            <person name="Ye J."/>
            <person name="Tang K."/>
        </authorList>
    </citation>
    <scope>NUCLEOTIDE SEQUENCE</scope>
    <source>
        <strain evidence="2">TK19036</strain>
    </source>
</reference>
<dbReference type="AlphaFoldDB" id="A0AA49JEC2"/>
<organism evidence="2">
    <name type="scientific">Roseihalotalea indica</name>
    <dbReference type="NCBI Taxonomy" id="2867963"/>
    <lineage>
        <taxon>Bacteria</taxon>
        <taxon>Pseudomonadati</taxon>
        <taxon>Bacteroidota</taxon>
        <taxon>Cytophagia</taxon>
        <taxon>Cytophagales</taxon>
        <taxon>Catalimonadaceae</taxon>
        <taxon>Roseihalotalea</taxon>
    </lineage>
</organism>
<dbReference type="EMBL" id="CP120682">
    <property type="protein sequence ID" value="WKN37076.1"/>
    <property type="molecule type" value="Genomic_DNA"/>
</dbReference>
<feature type="chain" id="PRO_5041341647" evidence="1">
    <location>
        <begin position="22"/>
        <end position="225"/>
    </location>
</feature>
<feature type="signal peptide" evidence="1">
    <location>
        <begin position="1"/>
        <end position="21"/>
    </location>
</feature>
<accession>A0AA49JEC2</accession>
<proteinExistence type="predicted"/>
<keyword evidence="1" id="KW-0732">Signal</keyword>
<reference evidence="2" key="1">
    <citation type="journal article" date="2023" name="Comput. Struct. Biotechnol. J.">
        <title>Discovery of a novel marine Bacteroidetes with a rich repertoire of carbohydrate-active enzymes.</title>
        <authorList>
            <person name="Chen B."/>
            <person name="Liu G."/>
            <person name="Chen Q."/>
            <person name="Wang H."/>
            <person name="Liu L."/>
            <person name="Tang K."/>
        </authorList>
    </citation>
    <scope>NUCLEOTIDE SEQUENCE</scope>
    <source>
        <strain evidence="2">TK19036</strain>
    </source>
</reference>